<comment type="caution">
    <text evidence="1">The sequence shown here is derived from an EMBL/GenBank/DDBJ whole genome shotgun (WGS) entry which is preliminary data.</text>
</comment>
<protein>
    <submittedName>
        <fullName evidence="1">Uncharacterized protein</fullName>
    </submittedName>
</protein>
<organism evidence="1 2">
    <name type="scientific">Linum tenue</name>
    <dbReference type="NCBI Taxonomy" id="586396"/>
    <lineage>
        <taxon>Eukaryota</taxon>
        <taxon>Viridiplantae</taxon>
        <taxon>Streptophyta</taxon>
        <taxon>Embryophyta</taxon>
        <taxon>Tracheophyta</taxon>
        <taxon>Spermatophyta</taxon>
        <taxon>Magnoliopsida</taxon>
        <taxon>eudicotyledons</taxon>
        <taxon>Gunneridae</taxon>
        <taxon>Pentapetalae</taxon>
        <taxon>rosids</taxon>
        <taxon>fabids</taxon>
        <taxon>Malpighiales</taxon>
        <taxon>Linaceae</taxon>
        <taxon>Linum</taxon>
    </lineage>
</organism>
<reference evidence="1" key="1">
    <citation type="submission" date="2022-08" db="EMBL/GenBank/DDBJ databases">
        <authorList>
            <person name="Gutierrez-Valencia J."/>
        </authorList>
    </citation>
    <scope>NUCLEOTIDE SEQUENCE</scope>
</reference>
<gene>
    <name evidence="1" type="ORF">LITE_LOCUS49980</name>
</gene>
<dbReference type="EMBL" id="CAMGYJ010000011">
    <property type="protein sequence ID" value="CAI0561189.1"/>
    <property type="molecule type" value="Genomic_DNA"/>
</dbReference>
<dbReference type="AlphaFoldDB" id="A0AAV0RX82"/>
<sequence>MLAEWVVLIAPKSSRVRVATTPTRFRTMLPLRSIAITRRTLRPPAVILEAPLLSLVATQVRSLLPF</sequence>
<evidence type="ECO:0000313" key="2">
    <source>
        <dbReference type="Proteomes" id="UP001154282"/>
    </source>
</evidence>
<dbReference type="Proteomes" id="UP001154282">
    <property type="component" value="Unassembled WGS sequence"/>
</dbReference>
<accession>A0AAV0RX82</accession>
<keyword evidence="2" id="KW-1185">Reference proteome</keyword>
<name>A0AAV0RX82_9ROSI</name>
<proteinExistence type="predicted"/>
<evidence type="ECO:0000313" key="1">
    <source>
        <dbReference type="EMBL" id="CAI0561189.1"/>
    </source>
</evidence>